<sequence>MPAHPFQWTRLKNSGNVSVSPRAGHTITLSSVGFLLYGGMDGRRNDQGNPAPNSDLYLLKVGGKTFQWEQVEVDPGSQLPPARTLHTALAISQDEVFVFGGIHSATPDRVLNDGWILDTGCYEWKHVGFKTQSEDVKSSHWKRLSGKILEHPYVAAQAEVIGQGMRRNTGTRRISGMAQTARSAVSGLNFETLALAASKAVVGASMSIGGESGGDGGSSRKSWKKFLAKQMTSSVKAGNKEKQSRTRFQPKDEAGLVNFEEEQFLEDILTMVCATAQGNEDEDASKGPAPRGNHSTCLYENTIILFGGHGGFGYQRKAFNDVWALNLDSFRWTELLCHGNPPAPRSGHCAFQKDGFVYIFGGWNGESQFNDLFMLDVENKDWSDVDLNWSVPRWNMAVQLVEAIPSWRVFVFGGSADRHGEGRTMGSYDRELGVLDLGDERSWLSLSPERAKLDGWANKWLDDCWQIDVSSIVGPPYAIVKVEPSLGPVSGSQKVQIFGVGFLSVPGVAVIRFTGGNGKSVEAQGTILDDELVECLTPKAEGIGPRSCEVRIAIGVKDFTTTMAEFQYFMNTVPERSLCYGPGLLMEQQAESTTRFRIQARNQAGDNRKSGRDEWVIQVQHVYVNEKGKESLRELPHEIIDFDTGQYEVRYIPEPGDLIIRVSMVDELGKPRPIRGSPFKASSIQYAKNRANEYLGPIVHSWLSQTLKSLDDFYRSTETGQGAKLNEEDVKGLIKVMNHIQDLYKNESELIRLQDCIYETLAHIEREGVPVEKQLKSLKKVCNALVHLRTLCHSTEQAIQPMVQVQSEIYKGRIAAFEQSLRSYQAGLKQEAYYYYRSGVELAFQRIQTVTTHLDMTLDRTSPWHLIAKNFDYPDEVKESFKIMNMMREDVALIKSLWDHEVARIRLAESYLVKRWGTVDALQMEDDIKTNFKKLKEYKVDKRLDVYTGMQEVIKRWVIFCPLVAELLDPSMRPRHWMALVHLCGKSVDVSKVKDLLLRDMWTLELYKHPQEVEEIGEQAKQESKMEGTIAKLHRIWSAVEFVYEKHKGSDVMLMHLKDEDVETLEENQVQVQNMFASRFLSTFEAEQMRVDTSRVADSYQQEQVLFWQKTLASISGSIAPVGRWLRLWWPGSWFSNSSRSETSSLLSEVIRTWVFLENLFIHSEEVKKELPDETERFMDIDEDVKALLARGYEARFAKQFCCEPSIYRILEKTQQQLLMCEKALNEFMDGKRQAFPRFYFMSSADLLDVLSNGNNPARVVHHFPKFFNAIEKYDLEFPDGPTSRPYASGLHAAIGKEYVPFFEACAKSRRERPVVRGSEWYLERCIETFRTTLRHFALNDLRSYAENDCQVDGPARGKWLLGVKAAQGALLVQLITWVQLVESAFQAEPAQLLRVPILFQTHSQVEEAWRRQQELLLDLIRLTQTDLDKPARQKVMCAITLDAHNRDVQERLVRDKVTSADAFQWQSMLKSYWILDEEHEANAQMQICDARIWYAYEYLGNGPRLVVTPLTDRIYVTATQALHLHMGCAPAGPAGTGKTESTKDLANALARACYVINAAPEMDYLTLGNIFKGLAASGSWGCFDEFNRLVPEVLSVCTVQFKAVCDALRQHAARFILQGDEIQLDRGVGVFITMNPGYLGRSELPEGLKALFRPITVMVPDFMLIMENMFMSEGFLDAKKLALKFSTLYALNKDLLSKSNKYDWGMRAIKSVLVVAGGFKRADPRLSEQAVLMRSLRDTNVAKIEGDDLKIFMGLLADLFPGVQVPRARDTEFEEIVVDTMENEFGFTNDPDGYLLLKISQLIELLDIRHSVFLMGNPGSFKSFLWKVLKNAKTKRGDKTTVVDFSPKAISTNELYGSVNMHTREWKDGILSKTMRDLGQIPDTHPKWIMLDGDLDANWIESMNSVMDDSRLLTLPSNERIPLKLHMTLGSARLGRWSAAKATRKVKVVNWTPVKMIFEIRDLNYATPATATRAGIVCMSDKEGVQWQCYVKSWVKKLSYSDTVKEQLSNFFQKYCPPTLAWIRKTAKLQVPYVEISLVSSLCSLLDARLTSQNLESLETWFAFSTIFATGSCLAEVDGVDYRKAFSNWWKTEMKTVKYPTKGLVFDLYVRDMRLEEWSGLVEPIHYRSTTPMGEITVPTTETVCLDYFMRALIEVQHPVMLIGLAGCGKTQSCTGLLKKLNHEVFMGYKMNMSYYTDSAMLQTMMEIPLEKKAGKLYAPPGKLQMMLHMNWIYFIDDLNMPALDKYNTQSAIELIKQKQDYNHWYDRAKIQIKDIGSTQYLCCMNPTAGSFTVNQRLQRHFWTCSVQFPEQNALNVPGRNAVAELGSGKRFIMRMRRGKGHFDTYSFKVQVQEIANWVIKVPRLKVLKRHMSGVFAGLLKAKPSEFNDAEKLVLLWIHETWLSCSQPLREFSVYKGFVLPARVLCSVRFLCTCAMAWLNRTLALVDEALTEHRRPAVLEFFKSREFPTSQVCDGQSCIVMGTLINRSQDHIRIAQMKFVPGQGWTQPDADPKEVLVMVPNLSRRHLKIDAGEQVLCCGKCINSENEALTFDEQVLILPRPVWMSDMPINTVHYFAGAFGGWSRALQKPKQSTLTLNFCRKPRKQELVVAQPMKYCDSDLQHGMNHCLRCVAFHGPSNAIAQPHALLAWSVALRALSTQSEAPEFLIREAWQQRITSLNAVVQKKGQWLWVQKLEVFVKALDFRFYFLPDPAVRYILIKTCLHSAGTSRLTHVPASATLFEALQCILTFADTNPEDVTFDQALGPIVREELAATSLDGNKIIRCFWKNQLIATLALESKFDGMHLVEDIISPTQPFEFQEPADSIVISCVDQVYASLTAHPTFMHAITFMEFCAKACRELRNPSHCAIAWEQPPLLFAIQTPQEQSVAFIQMQLNQQRAPQYATSIGLQRWDPKFDDFNDDLFGETNFATHGRTLMLLQVQAHWALIETVQNSGSITVNVFGLPQALAVRAAHITCRLVDIAPSRASIELHLTPLDENMCGWCLIYRLFRAVGLHECLPDGLSRSSGLNPHHIEAIIASVLATKREWDRYTADADLKSFAFRYRLNFLLHLASIESTAGLATESMCGILWSLSMALPSAENKVRSLVMPLRRRSSMETVLSRRSCDSQELPDASTEAPSASVDPLTIHDPWARAKSPPSKWEDLILSKSHPFLDEKGNQLAQLHRLQATNLTGGIIMTTRQYVVEAVNKAVGTPPVSAPLSSTAESKRIETLEARSKYLE</sequence>
<reference evidence="6 7" key="1">
    <citation type="submission" date="2024-02" db="EMBL/GenBank/DDBJ databases">
        <authorList>
            <person name="Chen Y."/>
            <person name="Shah S."/>
            <person name="Dougan E. K."/>
            <person name="Thang M."/>
            <person name="Chan C."/>
        </authorList>
    </citation>
    <scope>NUCLEOTIDE SEQUENCE [LARGE SCALE GENOMIC DNA]</scope>
</reference>
<dbReference type="EMBL" id="CAXAMN010009224">
    <property type="protein sequence ID" value="CAK9027951.1"/>
    <property type="molecule type" value="Genomic_DNA"/>
</dbReference>
<dbReference type="InterPro" id="IPR043157">
    <property type="entry name" value="Dynein_AAA1S"/>
</dbReference>
<dbReference type="Pfam" id="PF24681">
    <property type="entry name" value="Kelch_KLHDC2_KLHL20_DRC7"/>
    <property type="match status" value="2"/>
</dbReference>
<feature type="domain" description="Dynein heavy chain linker" evidence="3">
    <location>
        <begin position="1141"/>
        <end position="1336"/>
    </location>
</feature>
<evidence type="ECO:0000259" key="4">
    <source>
        <dbReference type="Pfam" id="PF12774"/>
    </source>
</evidence>
<comment type="caution">
    <text evidence="6">The sequence shown here is derived from an EMBL/GenBank/DDBJ whole genome shotgun (WGS) entry which is preliminary data.</text>
</comment>
<name>A0ABP0KMU0_9DINO</name>
<dbReference type="Gene3D" id="3.20.180.20">
    <property type="entry name" value="Dynein heavy chain, N-terminal domain 2"/>
    <property type="match status" value="1"/>
</dbReference>
<evidence type="ECO:0000313" key="7">
    <source>
        <dbReference type="Proteomes" id="UP001642484"/>
    </source>
</evidence>
<dbReference type="SUPFAM" id="SSF81296">
    <property type="entry name" value="E set domains"/>
    <property type="match status" value="1"/>
</dbReference>
<feature type="region of interest" description="Disordered" evidence="2">
    <location>
        <begin position="3122"/>
        <end position="3143"/>
    </location>
</feature>
<feature type="region of interest" description="Disordered" evidence="2">
    <location>
        <begin position="232"/>
        <end position="253"/>
    </location>
</feature>
<dbReference type="Proteomes" id="UP001642484">
    <property type="component" value="Unassembled WGS sequence"/>
</dbReference>
<dbReference type="PROSITE" id="PS50194">
    <property type="entry name" value="FILAMIN_REPEAT"/>
    <property type="match status" value="1"/>
</dbReference>
<dbReference type="InterPro" id="IPR041466">
    <property type="entry name" value="Dynein_AAA5_ext"/>
</dbReference>
<dbReference type="InterPro" id="IPR035699">
    <property type="entry name" value="AAA_6"/>
</dbReference>
<keyword evidence="7" id="KW-1185">Reference proteome</keyword>
<dbReference type="InterPro" id="IPR014756">
    <property type="entry name" value="Ig_E-set"/>
</dbReference>
<dbReference type="PANTHER" id="PTHR45703">
    <property type="entry name" value="DYNEIN HEAVY CHAIN"/>
    <property type="match status" value="1"/>
</dbReference>
<dbReference type="Gene3D" id="1.20.920.30">
    <property type="match status" value="1"/>
</dbReference>
<dbReference type="InterPro" id="IPR001298">
    <property type="entry name" value="Filamin/ABP280_rpt"/>
</dbReference>
<dbReference type="InterPro" id="IPR017868">
    <property type="entry name" value="Filamin/ABP280_repeat-like"/>
</dbReference>
<dbReference type="Pfam" id="PF12774">
    <property type="entry name" value="AAA_6"/>
    <property type="match status" value="1"/>
</dbReference>
<dbReference type="Gene3D" id="1.10.287.2620">
    <property type="match status" value="1"/>
</dbReference>
<evidence type="ECO:0000256" key="2">
    <source>
        <dbReference type="SAM" id="MobiDB-lite"/>
    </source>
</evidence>
<dbReference type="InterPro" id="IPR027417">
    <property type="entry name" value="P-loop_NTPase"/>
</dbReference>
<dbReference type="SMART" id="SM00557">
    <property type="entry name" value="IG_FLMN"/>
    <property type="match status" value="1"/>
</dbReference>
<feature type="domain" description="Dynein heavy chain hydrolytic ATP-binding dynein motor region" evidence="4">
    <location>
        <begin position="1495"/>
        <end position="1824"/>
    </location>
</feature>
<dbReference type="Pfam" id="PF08393">
    <property type="entry name" value="DHC_N2"/>
    <property type="match status" value="2"/>
</dbReference>
<feature type="domain" description="Dynein heavy chain AAA 5 extension" evidence="5">
    <location>
        <begin position="2009"/>
        <end position="2119"/>
    </location>
</feature>
<dbReference type="Pfam" id="PF00630">
    <property type="entry name" value="Filamin"/>
    <property type="match status" value="1"/>
</dbReference>
<evidence type="ECO:0000313" key="6">
    <source>
        <dbReference type="EMBL" id="CAK9027951.1"/>
    </source>
</evidence>
<feature type="repeat" description="Filamin" evidence="1">
    <location>
        <begin position="574"/>
        <end position="683"/>
    </location>
</feature>
<evidence type="ECO:0000256" key="1">
    <source>
        <dbReference type="PROSITE-ProRule" id="PRU00087"/>
    </source>
</evidence>
<dbReference type="Gene3D" id="3.40.50.300">
    <property type="entry name" value="P-loop containing nucleotide triphosphate hydrolases"/>
    <property type="match status" value="3"/>
</dbReference>
<protein>
    <submittedName>
        <fullName evidence="6">Uncharacterized protein</fullName>
    </submittedName>
</protein>
<dbReference type="Gene3D" id="1.20.58.1120">
    <property type="match status" value="1"/>
</dbReference>
<dbReference type="SUPFAM" id="SSF117281">
    <property type="entry name" value="Kelch motif"/>
    <property type="match status" value="1"/>
</dbReference>
<dbReference type="SUPFAM" id="SSF52540">
    <property type="entry name" value="P-loop containing nucleoside triphosphate hydrolases"/>
    <property type="match status" value="3"/>
</dbReference>
<dbReference type="InterPro" id="IPR013783">
    <property type="entry name" value="Ig-like_fold"/>
</dbReference>
<dbReference type="Gene3D" id="2.60.40.10">
    <property type="entry name" value="Immunoglobulins"/>
    <property type="match status" value="2"/>
</dbReference>
<organism evidence="6 7">
    <name type="scientific">Durusdinium trenchii</name>
    <dbReference type="NCBI Taxonomy" id="1381693"/>
    <lineage>
        <taxon>Eukaryota</taxon>
        <taxon>Sar</taxon>
        <taxon>Alveolata</taxon>
        <taxon>Dinophyceae</taxon>
        <taxon>Suessiales</taxon>
        <taxon>Symbiodiniaceae</taxon>
        <taxon>Durusdinium</taxon>
    </lineage>
</organism>
<evidence type="ECO:0000259" key="3">
    <source>
        <dbReference type="Pfam" id="PF08393"/>
    </source>
</evidence>
<dbReference type="InterPro" id="IPR013602">
    <property type="entry name" value="Dynein_heavy_linker"/>
</dbReference>
<feature type="domain" description="Dynein heavy chain linker" evidence="3">
    <location>
        <begin position="885"/>
        <end position="1088"/>
    </location>
</feature>
<dbReference type="InterPro" id="IPR042228">
    <property type="entry name" value="Dynein_linker_3"/>
</dbReference>
<dbReference type="InterPro" id="IPR042222">
    <property type="entry name" value="Dynein_2_N"/>
</dbReference>
<dbReference type="Pfam" id="PF17852">
    <property type="entry name" value="Dynein_AAA_lid"/>
    <property type="match status" value="1"/>
</dbReference>
<evidence type="ECO:0000259" key="5">
    <source>
        <dbReference type="Pfam" id="PF17852"/>
    </source>
</evidence>
<dbReference type="InterPro" id="IPR026983">
    <property type="entry name" value="DHC"/>
</dbReference>
<dbReference type="PANTHER" id="PTHR45703:SF8">
    <property type="entry name" value="DYNEINS HEAVY CHAIN"/>
    <property type="match status" value="1"/>
</dbReference>
<accession>A0ABP0KMU0</accession>
<proteinExistence type="predicted"/>
<dbReference type="InterPro" id="IPR015915">
    <property type="entry name" value="Kelch-typ_b-propeller"/>
</dbReference>
<dbReference type="Pfam" id="PF12775">
    <property type="entry name" value="AAA_7"/>
    <property type="match status" value="1"/>
</dbReference>
<dbReference type="Gene3D" id="1.20.140.100">
    <property type="entry name" value="Dynein heavy chain, N-terminal domain 2"/>
    <property type="match status" value="1"/>
</dbReference>
<dbReference type="CDD" id="cd00102">
    <property type="entry name" value="IPT"/>
    <property type="match status" value="1"/>
</dbReference>
<gene>
    <name evidence="6" type="ORF">CCMP2556_LOCUS16936</name>
</gene>
<feature type="compositionally biased region" description="Basic and acidic residues" evidence="2">
    <location>
        <begin position="238"/>
        <end position="253"/>
    </location>
</feature>
<dbReference type="Gene3D" id="2.120.10.80">
    <property type="entry name" value="Kelch-type beta propeller"/>
    <property type="match status" value="2"/>
</dbReference>
<dbReference type="Gene3D" id="1.10.8.710">
    <property type="match status" value="1"/>
</dbReference>